<comment type="similarity">
    <text evidence="2">Belongs to the metallo-beta-lactamase superfamily.</text>
</comment>
<dbReference type="InterPro" id="IPR001279">
    <property type="entry name" value="Metallo-B-lactamas"/>
</dbReference>
<dbReference type="SMART" id="SM00849">
    <property type="entry name" value="Lactamase_B"/>
    <property type="match status" value="1"/>
</dbReference>
<evidence type="ECO:0000313" key="7">
    <source>
        <dbReference type="EMBL" id="MBC8584310.1"/>
    </source>
</evidence>
<dbReference type="Gene3D" id="3.60.15.10">
    <property type="entry name" value="Ribonuclease Z/Hydroxyacylglutathione hydrolase-like"/>
    <property type="match status" value="1"/>
</dbReference>
<keyword evidence="3" id="KW-0479">Metal-binding</keyword>
<dbReference type="GO" id="GO:0046872">
    <property type="term" value="F:metal ion binding"/>
    <property type="evidence" value="ECO:0007669"/>
    <property type="project" value="UniProtKB-KW"/>
</dbReference>
<sequence length="246" mass="27611">MNYKIYPVFLGSAMKPSGEDMYLYPAGETFELPYTCHVIKGGDEVILVDAGLPSQETIRKEKKPFMQMDNAPTFEEGLAKVGVKISDVTKIIITHLHWDHSWNLDLFGPEVPVYVQRKEMEFAIAPLKFALRLYGRLRECGMPGWLNGLFNIQVLDGDAQIAPGVEVLFTPGHTPGSQCVLVDTADGKYIFTGDTCPCFENFEQMVPPGIHHNLEDWYKTHARIKATGAKLIPSHEIKIFDQSCYG</sequence>
<evidence type="ECO:0000256" key="3">
    <source>
        <dbReference type="ARBA" id="ARBA00022723"/>
    </source>
</evidence>
<dbReference type="EMBL" id="JACRTD010000001">
    <property type="protein sequence ID" value="MBC8584310.1"/>
    <property type="molecule type" value="Genomic_DNA"/>
</dbReference>
<dbReference type="SUPFAM" id="SSF56281">
    <property type="entry name" value="Metallo-hydrolase/oxidoreductase"/>
    <property type="match status" value="1"/>
</dbReference>
<dbReference type="RefSeq" id="WP_262394134.1">
    <property type="nucleotide sequence ID" value="NZ_JACRTD010000001.1"/>
</dbReference>
<evidence type="ECO:0000256" key="4">
    <source>
        <dbReference type="ARBA" id="ARBA00022801"/>
    </source>
</evidence>
<organism evidence="7 8">
    <name type="scientific">Youxingia wuxianensis</name>
    <dbReference type="NCBI Taxonomy" id="2763678"/>
    <lineage>
        <taxon>Bacteria</taxon>
        <taxon>Bacillati</taxon>
        <taxon>Bacillota</taxon>
        <taxon>Clostridia</taxon>
        <taxon>Eubacteriales</taxon>
        <taxon>Oscillospiraceae</taxon>
        <taxon>Youxingia</taxon>
    </lineage>
</organism>
<dbReference type="InterPro" id="IPR036866">
    <property type="entry name" value="RibonucZ/Hydroxyglut_hydro"/>
</dbReference>
<dbReference type="PANTHER" id="PTHR42978:SF7">
    <property type="entry name" value="METALLO-HYDROLASE RV2300C-RELATED"/>
    <property type="match status" value="1"/>
</dbReference>
<evidence type="ECO:0000259" key="6">
    <source>
        <dbReference type="SMART" id="SM00849"/>
    </source>
</evidence>
<dbReference type="Pfam" id="PF00753">
    <property type="entry name" value="Lactamase_B"/>
    <property type="match status" value="1"/>
</dbReference>
<dbReference type="Proteomes" id="UP000623678">
    <property type="component" value="Unassembled WGS sequence"/>
</dbReference>
<dbReference type="AlphaFoldDB" id="A0A926IGP5"/>
<dbReference type="GO" id="GO:0016787">
    <property type="term" value="F:hydrolase activity"/>
    <property type="evidence" value="ECO:0007669"/>
    <property type="project" value="UniProtKB-KW"/>
</dbReference>
<accession>A0A926IGP5</accession>
<proteinExistence type="inferred from homology"/>
<reference evidence="7" key="1">
    <citation type="submission" date="2020-08" db="EMBL/GenBank/DDBJ databases">
        <title>Genome public.</title>
        <authorList>
            <person name="Liu C."/>
            <person name="Sun Q."/>
        </authorList>
    </citation>
    <scope>NUCLEOTIDE SEQUENCE</scope>
    <source>
        <strain evidence="7">NSJ-64</strain>
    </source>
</reference>
<evidence type="ECO:0000256" key="5">
    <source>
        <dbReference type="ARBA" id="ARBA00022833"/>
    </source>
</evidence>
<dbReference type="InterPro" id="IPR051013">
    <property type="entry name" value="MBL_superfamily_lactonases"/>
</dbReference>
<evidence type="ECO:0000256" key="1">
    <source>
        <dbReference type="ARBA" id="ARBA00001947"/>
    </source>
</evidence>
<keyword evidence="8" id="KW-1185">Reference proteome</keyword>
<keyword evidence="5" id="KW-0862">Zinc</keyword>
<dbReference type="PANTHER" id="PTHR42978">
    <property type="entry name" value="QUORUM-QUENCHING LACTONASE YTNP-RELATED-RELATED"/>
    <property type="match status" value="1"/>
</dbReference>
<comment type="caution">
    <text evidence="7">The sequence shown here is derived from an EMBL/GenBank/DDBJ whole genome shotgun (WGS) entry which is preliminary data.</text>
</comment>
<comment type="cofactor">
    <cofactor evidence="1">
        <name>Zn(2+)</name>
        <dbReference type="ChEBI" id="CHEBI:29105"/>
    </cofactor>
</comment>
<keyword evidence="4" id="KW-0378">Hydrolase</keyword>
<evidence type="ECO:0000313" key="8">
    <source>
        <dbReference type="Proteomes" id="UP000623678"/>
    </source>
</evidence>
<feature type="domain" description="Metallo-beta-lactamase" evidence="6">
    <location>
        <begin position="33"/>
        <end position="235"/>
    </location>
</feature>
<dbReference type="CDD" id="cd07729">
    <property type="entry name" value="AHL_lactonase_MBL-fold"/>
    <property type="match status" value="1"/>
</dbReference>
<protein>
    <submittedName>
        <fullName evidence="7">N-acyl homoserine lactonase family protein</fullName>
    </submittedName>
</protein>
<name>A0A926IGP5_9FIRM</name>
<gene>
    <name evidence="7" type="ORF">H8705_01775</name>
</gene>
<evidence type="ECO:0000256" key="2">
    <source>
        <dbReference type="ARBA" id="ARBA00007749"/>
    </source>
</evidence>